<name>A0AAW0REX3_9HYPO</name>
<dbReference type="AlphaFoldDB" id="A0AAW0REX3"/>
<proteinExistence type="predicted"/>
<reference evidence="2 3" key="1">
    <citation type="submission" date="2020-02" db="EMBL/GenBank/DDBJ databases">
        <title>Comparative genomics of the hypocrealean fungal genus Beauvera.</title>
        <authorList>
            <person name="Showalter D.N."/>
            <person name="Bushley K.E."/>
            <person name="Rehner S.A."/>
        </authorList>
    </citation>
    <scope>NUCLEOTIDE SEQUENCE [LARGE SCALE GENOMIC DNA]</scope>
    <source>
        <strain evidence="2 3">ARSEF4384</strain>
    </source>
</reference>
<organism evidence="2 3">
    <name type="scientific">Beauveria asiatica</name>
    <dbReference type="NCBI Taxonomy" id="1069075"/>
    <lineage>
        <taxon>Eukaryota</taxon>
        <taxon>Fungi</taxon>
        <taxon>Dikarya</taxon>
        <taxon>Ascomycota</taxon>
        <taxon>Pezizomycotina</taxon>
        <taxon>Sordariomycetes</taxon>
        <taxon>Hypocreomycetidae</taxon>
        <taxon>Hypocreales</taxon>
        <taxon>Cordycipitaceae</taxon>
        <taxon>Beauveria</taxon>
    </lineage>
</organism>
<feature type="compositionally biased region" description="Pro residues" evidence="1">
    <location>
        <begin position="227"/>
        <end position="240"/>
    </location>
</feature>
<evidence type="ECO:0000313" key="3">
    <source>
        <dbReference type="Proteomes" id="UP001397290"/>
    </source>
</evidence>
<protein>
    <recommendedName>
        <fullName evidence="4">F-box domain-containing protein</fullName>
    </recommendedName>
</protein>
<accession>A0AAW0REX3</accession>
<evidence type="ECO:0000256" key="1">
    <source>
        <dbReference type="SAM" id="MobiDB-lite"/>
    </source>
</evidence>
<dbReference type="EMBL" id="JAAHCF010001836">
    <property type="protein sequence ID" value="KAK8140712.1"/>
    <property type="molecule type" value="Genomic_DNA"/>
</dbReference>
<feature type="region of interest" description="Disordered" evidence="1">
    <location>
        <begin position="87"/>
        <end position="107"/>
    </location>
</feature>
<feature type="region of interest" description="Disordered" evidence="1">
    <location>
        <begin position="219"/>
        <end position="240"/>
    </location>
</feature>
<feature type="compositionally biased region" description="Basic and acidic residues" evidence="1">
    <location>
        <begin position="87"/>
        <end position="96"/>
    </location>
</feature>
<evidence type="ECO:0008006" key="4">
    <source>
        <dbReference type="Google" id="ProtNLM"/>
    </source>
</evidence>
<sequence length="323" mass="35595">PQILRRDPDATNKILVAILDHLPLKALLKATLLCRAIHLLAVHTLQRRLLAVSSRPGRHEVILECYHPSLKISTPYLSCRPLGARHPTDCSATRREEEEEEEEAPPTSLGHVCQLYASFLPVVTEENRRRRNRNMAWPVSVRDGGPPGAAAAAAAADQVATQQLPFDDGALFSQLCVALNLVTPHGCQRHRGIFVSHYSMSEHVVRVFRRWLEESMASDDGDRVPSPWDPTAPPPPPPPLASSRILWVDAARTIGLRFRVSPGPAERMPLLSGTDEEDPAVSYTLTYQELLIRSTSLLMAVEASANKEMEPSQNSIILSSAVA</sequence>
<feature type="non-terminal residue" evidence="2">
    <location>
        <position position="1"/>
    </location>
</feature>
<dbReference type="Proteomes" id="UP001397290">
    <property type="component" value="Unassembled WGS sequence"/>
</dbReference>
<evidence type="ECO:0000313" key="2">
    <source>
        <dbReference type="EMBL" id="KAK8140712.1"/>
    </source>
</evidence>
<gene>
    <name evidence="2" type="ORF">G3M48_002484</name>
</gene>
<keyword evidence="3" id="KW-1185">Reference proteome</keyword>
<comment type="caution">
    <text evidence="2">The sequence shown here is derived from an EMBL/GenBank/DDBJ whole genome shotgun (WGS) entry which is preliminary data.</text>
</comment>